<evidence type="ECO:0000259" key="1">
    <source>
        <dbReference type="Pfam" id="PF02771"/>
    </source>
</evidence>
<organism evidence="2">
    <name type="scientific">marine metagenome</name>
    <dbReference type="NCBI Taxonomy" id="408172"/>
    <lineage>
        <taxon>unclassified sequences</taxon>
        <taxon>metagenomes</taxon>
        <taxon>ecological metagenomes</taxon>
    </lineage>
</organism>
<evidence type="ECO:0000313" key="2">
    <source>
        <dbReference type="EMBL" id="SVE45723.1"/>
    </source>
</evidence>
<dbReference type="SUPFAM" id="SSF56645">
    <property type="entry name" value="Acyl-CoA dehydrogenase NM domain-like"/>
    <property type="match status" value="1"/>
</dbReference>
<dbReference type="GO" id="GO:0050660">
    <property type="term" value="F:flavin adenine dinucleotide binding"/>
    <property type="evidence" value="ECO:0007669"/>
    <property type="project" value="InterPro"/>
</dbReference>
<dbReference type="InterPro" id="IPR013786">
    <property type="entry name" value="AcylCoA_DH/ox_N"/>
</dbReference>
<dbReference type="InterPro" id="IPR009100">
    <property type="entry name" value="AcylCoA_DH/oxidase_NM_dom_sf"/>
</dbReference>
<sequence>MKSNQFKLYLQEIKEFTQKILTPYEQKIEETSKIPDEVIEKIKKIGLFSISIPK</sequence>
<dbReference type="Pfam" id="PF02771">
    <property type="entry name" value="Acyl-CoA_dh_N"/>
    <property type="match status" value="1"/>
</dbReference>
<dbReference type="AlphaFoldDB" id="A0A383DN67"/>
<accession>A0A383DN67</accession>
<dbReference type="GO" id="GO:0016627">
    <property type="term" value="F:oxidoreductase activity, acting on the CH-CH group of donors"/>
    <property type="evidence" value="ECO:0007669"/>
    <property type="project" value="InterPro"/>
</dbReference>
<proteinExistence type="predicted"/>
<name>A0A383DN67_9ZZZZ</name>
<protein>
    <recommendedName>
        <fullName evidence="1">Acyl-CoA dehydrogenase/oxidase N-terminal domain-containing protein</fullName>
    </recommendedName>
</protein>
<dbReference type="Gene3D" id="1.10.540.10">
    <property type="entry name" value="Acyl-CoA dehydrogenase/oxidase, N-terminal domain"/>
    <property type="match status" value="1"/>
</dbReference>
<feature type="non-terminal residue" evidence="2">
    <location>
        <position position="54"/>
    </location>
</feature>
<dbReference type="InterPro" id="IPR037069">
    <property type="entry name" value="AcylCoA_DH/ox_N_sf"/>
</dbReference>
<gene>
    <name evidence="2" type="ORF">METZ01_LOCUS498577</name>
</gene>
<reference evidence="2" key="1">
    <citation type="submission" date="2018-05" db="EMBL/GenBank/DDBJ databases">
        <authorList>
            <person name="Lanie J.A."/>
            <person name="Ng W.-L."/>
            <person name="Kazmierczak K.M."/>
            <person name="Andrzejewski T.M."/>
            <person name="Davidsen T.M."/>
            <person name="Wayne K.J."/>
            <person name="Tettelin H."/>
            <person name="Glass J.I."/>
            <person name="Rusch D."/>
            <person name="Podicherti R."/>
            <person name="Tsui H.-C.T."/>
            <person name="Winkler M.E."/>
        </authorList>
    </citation>
    <scope>NUCLEOTIDE SEQUENCE</scope>
</reference>
<dbReference type="EMBL" id="UINC01218618">
    <property type="protein sequence ID" value="SVE45723.1"/>
    <property type="molecule type" value="Genomic_DNA"/>
</dbReference>
<feature type="domain" description="Acyl-CoA dehydrogenase/oxidase N-terminal" evidence="1">
    <location>
        <begin position="7"/>
        <end position="54"/>
    </location>
</feature>